<dbReference type="Proteomes" id="UP000765509">
    <property type="component" value="Unassembled WGS sequence"/>
</dbReference>
<dbReference type="AlphaFoldDB" id="A0A9Q3D760"/>
<feature type="chain" id="PRO_5040348512" evidence="1">
    <location>
        <begin position="19"/>
        <end position="167"/>
    </location>
</feature>
<name>A0A9Q3D760_9BASI</name>
<comment type="caution">
    <text evidence="2">The sequence shown here is derived from an EMBL/GenBank/DDBJ whole genome shotgun (WGS) entry which is preliminary data.</text>
</comment>
<gene>
    <name evidence="2" type="ORF">O181_036477</name>
</gene>
<evidence type="ECO:0000313" key="3">
    <source>
        <dbReference type="Proteomes" id="UP000765509"/>
    </source>
</evidence>
<accession>A0A9Q3D760</accession>
<organism evidence="2 3">
    <name type="scientific">Austropuccinia psidii MF-1</name>
    <dbReference type="NCBI Taxonomy" id="1389203"/>
    <lineage>
        <taxon>Eukaryota</taxon>
        <taxon>Fungi</taxon>
        <taxon>Dikarya</taxon>
        <taxon>Basidiomycota</taxon>
        <taxon>Pucciniomycotina</taxon>
        <taxon>Pucciniomycetes</taxon>
        <taxon>Pucciniales</taxon>
        <taxon>Sphaerophragmiaceae</taxon>
        <taxon>Austropuccinia</taxon>
    </lineage>
</organism>
<protein>
    <submittedName>
        <fullName evidence="2">Uncharacterized protein</fullName>
    </submittedName>
</protein>
<keyword evidence="1" id="KW-0732">Signal</keyword>
<sequence>MFSYAFITLIIFLQLVHIQSYVLLTSTHVCQDGNTIGFLQNSGNYSKLGQPIQKANGVCKCMPKNYFVCDPLPSGVNQLPSGQLRCGDKFGCPTELKNTISICGSGTKLGVLRPDGSVLGPGSLKPDGHCVCDKDKLSCNPLPTGSNKLPEWGPKTCVADPACPSGL</sequence>
<evidence type="ECO:0000256" key="1">
    <source>
        <dbReference type="SAM" id="SignalP"/>
    </source>
</evidence>
<proteinExistence type="predicted"/>
<dbReference type="EMBL" id="AVOT02013805">
    <property type="protein sequence ID" value="MBW0496762.1"/>
    <property type="molecule type" value="Genomic_DNA"/>
</dbReference>
<feature type="signal peptide" evidence="1">
    <location>
        <begin position="1"/>
        <end position="18"/>
    </location>
</feature>
<keyword evidence="3" id="KW-1185">Reference proteome</keyword>
<evidence type="ECO:0000313" key="2">
    <source>
        <dbReference type="EMBL" id="MBW0496762.1"/>
    </source>
</evidence>
<reference evidence="2" key="1">
    <citation type="submission" date="2021-03" db="EMBL/GenBank/DDBJ databases">
        <title>Draft genome sequence of rust myrtle Austropuccinia psidii MF-1, a brazilian biotype.</title>
        <authorList>
            <person name="Quecine M.C."/>
            <person name="Pachon D.M.R."/>
            <person name="Bonatelli M.L."/>
            <person name="Correr F.H."/>
            <person name="Franceschini L.M."/>
            <person name="Leite T.F."/>
            <person name="Margarido G.R.A."/>
            <person name="Almeida C.A."/>
            <person name="Ferrarezi J.A."/>
            <person name="Labate C.A."/>
        </authorList>
    </citation>
    <scope>NUCLEOTIDE SEQUENCE</scope>
    <source>
        <strain evidence="2">MF-1</strain>
    </source>
</reference>